<feature type="transmembrane region" description="Helical" evidence="2">
    <location>
        <begin position="111"/>
        <end position="130"/>
    </location>
</feature>
<evidence type="ECO:0000313" key="3">
    <source>
        <dbReference type="EMBL" id="SES12367.1"/>
    </source>
</evidence>
<dbReference type="OrthoDB" id="4339140at2"/>
<keyword evidence="2" id="KW-0472">Membrane</keyword>
<feature type="transmembrane region" description="Helical" evidence="2">
    <location>
        <begin position="170"/>
        <end position="193"/>
    </location>
</feature>
<gene>
    <name evidence="3" type="ORF">SAMN05421870_109105</name>
</gene>
<feature type="transmembrane region" description="Helical" evidence="2">
    <location>
        <begin position="136"/>
        <end position="158"/>
    </location>
</feature>
<feature type="transmembrane region" description="Helical" evidence="2">
    <location>
        <begin position="373"/>
        <end position="396"/>
    </location>
</feature>
<evidence type="ECO:0008006" key="5">
    <source>
        <dbReference type="Google" id="ProtNLM"/>
    </source>
</evidence>
<keyword evidence="2" id="KW-0812">Transmembrane</keyword>
<dbReference type="EMBL" id="FOGO01000009">
    <property type="protein sequence ID" value="SES12367.1"/>
    <property type="molecule type" value="Genomic_DNA"/>
</dbReference>
<reference evidence="4" key="1">
    <citation type="submission" date="2016-10" db="EMBL/GenBank/DDBJ databases">
        <authorList>
            <person name="Varghese N."/>
            <person name="Submissions S."/>
        </authorList>
    </citation>
    <scope>NUCLEOTIDE SEQUENCE [LARGE SCALE GENOMIC DNA]</scope>
    <source>
        <strain evidence="4">CGMCC 4.6825</strain>
    </source>
</reference>
<dbReference type="AlphaFoldDB" id="A0A1H9UTH5"/>
<keyword evidence="4" id="KW-1185">Reference proteome</keyword>
<feature type="transmembrane region" description="Helical" evidence="2">
    <location>
        <begin position="262"/>
        <end position="284"/>
    </location>
</feature>
<proteinExistence type="predicted"/>
<dbReference type="RefSeq" id="WP_075001675.1">
    <property type="nucleotide sequence ID" value="NZ_FOGO01000009.1"/>
</dbReference>
<feature type="transmembrane region" description="Helical" evidence="2">
    <location>
        <begin position="304"/>
        <end position="325"/>
    </location>
</feature>
<sequence>MTTGSAPGDPVRVLLHRHRTLCERAVDPLEIAAGLEADGITDRTVARCRHRDVFSLAEELYARTPYPGARPPHTGDGACGGSARRAPSAESRHPRPPGAAGRRLLARCAPLVLPLLPGLLCAGTLAWSVLLRDGPAAVRAALCVLGTLTVLGSAVAALRAVPRVPRAAGTAASSALSAFPALCVCWLAGYALYGDWLLARLLGGGPDASSGAPRMPSPALPLALALAVAPVVWGARGFASAARRRLAGSRSLEDFAAAVRPLLALSVCAVAVGLPVLHLAARALATGPLAAAAPGAAPAPQIPWPAAAAATGALGLLFFAALLLAAHGFRRAAAAGLAAACAAEAAALLSVPVARLTGLGALSRPPEALVAHLGTAAVPVAACGCAALVLLAYAAGALANASAHHRGAAPV</sequence>
<accession>A0A1H9UTH5</accession>
<evidence type="ECO:0000256" key="1">
    <source>
        <dbReference type="SAM" id="MobiDB-lite"/>
    </source>
</evidence>
<feature type="transmembrane region" description="Helical" evidence="2">
    <location>
        <begin position="219"/>
        <end position="241"/>
    </location>
</feature>
<protein>
    <recommendedName>
        <fullName evidence="5">Integral membrane protein</fullName>
    </recommendedName>
</protein>
<dbReference type="Proteomes" id="UP000182841">
    <property type="component" value="Unassembled WGS sequence"/>
</dbReference>
<keyword evidence="2" id="KW-1133">Transmembrane helix</keyword>
<evidence type="ECO:0000256" key="2">
    <source>
        <dbReference type="SAM" id="Phobius"/>
    </source>
</evidence>
<name>A0A1H9UTH5_9ACTN</name>
<organism evidence="3 4">
    <name type="scientific">Streptomyces qinglanensis</name>
    <dbReference type="NCBI Taxonomy" id="943816"/>
    <lineage>
        <taxon>Bacteria</taxon>
        <taxon>Bacillati</taxon>
        <taxon>Actinomycetota</taxon>
        <taxon>Actinomycetes</taxon>
        <taxon>Kitasatosporales</taxon>
        <taxon>Streptomycetaceae</taxon>
        <taxon>Streptomyces</taxon>
    </lineage>
</organism>
<feature type="transmembrane region" description="Helical" evidence="2">
    <location>
        <begin position="332"/>
        <end position="353"/>
    </location>
</feature>
<evidence type="ECO:0000313" key="4">
    <source>
        <dbReference type="Proteomes" id="UP000182841"/>
    </source>
</evidence>
<feature type="region of interest" description="Disordered" evidence="1">
    <location>
        <begin position="65"/>
        <end position="98"/>
    </location>
</feature>